<evidence type="ECO:0000313" key="3">
    <source>
        <dbReference type="Proteomes" id="UP000315364"/>
    </source>
</evidence>
<dbReference type="GO" id="GO:0004252">
    <property type="term" value="F:serine-type endopeptidase activity"/>
    <property type="evidence" value="ECO:0007669"/>
    <property type="project" value="InterPro"/>
</dbReference>
<dbReference type="InterPro" id="IPR036390">
    <property type="entry name" value="WH_DNA-bd_sf"/>
</dbReference>
<gene>
    <name evidence="2" type="ORF">FPZ08_07160</name>
</gene>
<keyword evidence="3" id="KW-1185">Reference proteome</keyword>
<dbReference type="InterPro" id="IPR006199">
    <property type="entry name" value="LexA_DNA-bd_dom"/>
</dbReference>
<dbReference type="RefSeq" id="WP_146289335.1">
    <property type="nucleotide sequence ID" value="NZ_CP042304.1"/>
</dbReference>
<dbReference type="SUPFAM" id="SSF46785">
    <property type="entry name" value="Winged helix' DNA-binding domain"/>
    <property type="match status" value="1"/>
</dbReference>
<dbReference type="Proteomes" id="UP000315364">
    <property type="component" value="Chromosome"/>
</dbReference>
<dbReference type="InterPro" id="IPR036388">
    <property type="entry name" value="WH-like_DNA-bd_sf"/>
</dbReference>
<dbReference type="AlphaFoldDB" id="A0A5B8LQM9"/>
<protein>
    <recommendedName>
        <fullName evidence="1">LexA repressor DNA-binding domain-containing protein</fullName>
    </recommendedName>
</protein>
<feature type="domain" description="LexA repressor DNA-binding" evidence="1">
    <location>
        <begin position="46"/>
        <end position="107"/>
    </location>
</feature>
<dbReference type="Gene3D" id="1.10.10.10">
    <property type="entry name" value="Winged helix-like DNA-binding domain superfamily/Winged helix DNA-binding domain"/>
    <property type="match status" value="1"/>
</dbReference>
<name>A0A5B8LQM9_9HYPH</name>
<evidence type="ECO:0000313" key="2">
    <source>
        <dbReference type="EMBL" id="QDZ10548.1"/>
    </source>
</evidence>
<dbReference type="Pfam" id="PF01726">
    <property type="entry name" value="LexA_DNA_bind"/>
    <property type="match status" value="1"/>
</dbReference>
<organism evidence="2 3">
    <name type="scientific">Devosia ginsengisoli</name>
    <dbReference type="NCBI Taxonomy" id="400770"/>
    <lineage>
        <taxon>Bacteria</taxon>
        <taxon>Pseudomonadati</taxon>
        <taxon>Pseudomonadota</taxon>
        <taxon>Alphaproteobacteria</taxon>
        <taxon>Hyphomicrobiales</taxon>
        <taxon>Devosiaceae</taxon>
        <taxon>Devosia</taxon>
    </lineage>
</organism>
<dbReference type="KEGG" id="dea:FPZ08_07160"/>
<sequence>MNASPIPAEIAERAEILVDQFRHIEDDCEFVARILMALGQGEDVAGLTKQQAVVLTFTRSFIADSGFSPTYDEIAEGVGLSAKSRVCAIVDQLQERGFVRRLPGRARSITIVGRA</sequence>
<evidence type="ECO:0000259" key="1">
    <source>
        <dbReference type="Pfam" id="PF01726"/>
    </source>
</evidence>
<dbReference type="GO" id="GO:0006508">
    <property type="term" value="P:proteolysis"/>
    <property type="evidence" value="ECO:0007669"/>
    <property type="project" value="InterPro"/>
</dbReference>
<proteinExistence type="predicted"/>
<dbReference type="OrthoDB" id="7950442at2"/>
<reference evidence="2 3" key="1">
    <citation type="submission" date="2019-07" db="EMBL/GenBank/DDBJ databases">
        <title>Full genome sequence of Devosia sp. Gsoil 520.</title>
        <authorList>
            <person name="Im W.-T."/>
        </authorList>
    </citation>
    <scope>NUCLEOTIDE SEQUENCE [LARGE SCALE GENOMIC DNA]</scope>
    <source>
        <strain evidence="2 3">Gsoil 520</strain>
    </source>
</reference>
<accession>A0A5B8LQM9</accession>
<dbReference type="EMBL" id="CP042304">
    <property type="protein sequence ID" value="QDZ10548.1"/>
    <property type="molecule type" value="Genomic_DNA"/>
</dbReference>